<feature type="domain" description="DUF5979" evidence="2">
    <location>
        <begin position="148"/>
        <end position="242"/>
    </location>
</feature>
<evidence type="ECO:0000256" key="1">
    <source>
        <dbReference type="SAM" id="SignalP"/>
    </source>
</evidence>
<accession>A0A6H9XMP3</accession>
<reference evidence="3 4" key="1">
    <citation type="submission" date="2018-06" db="EMBL/GenBank/DDBJ databases">
        <authorList>
            <consortium name="Pathogen Informatics"/>
            <person name="Doyle S."/>
        </authorList>
    </citation>
    <scope>NUCLEOTIDE SEQUENCE [LARGE SCALE GENOMIC DNA]</scope>
    <source>
        <strain evidence="3 4">NCTC10254</strain>
    </source>
</reference>
<gene>
    <name evidence="3" type="ORF">NCTC10254_00543</name>
</gene>
<evidence type="ECO:0000259" key="2">
    <source>
        <dbReference type="Pfam" id="PF19407"/>
    </source>
</evidence>
<dbReference type="GeneID" id="84573029"/>
<dbReference type="Pfam" id="PF19407">
    <property type="entry name" value="DUF5979"/>
    <property type="match status" value="6"/>
</dbReference>
<protein>
    <submittedName>
        <fullName evidence="3">Putative surface-anchored fimbrial subunit</fullName>
    </submittedName>
</protein>
<evidence type="ECO:0000313" key="4">
    <source>
        <dbReference type="Proteomes" id="UP000249886"/>
    </source>
</evidence>
<name>A0A6H9XMP3_9CORY</name>
<dbReference type="RefSeq" id="WP_005519524.1">
    <property type="nucleotide sequence ID" value="NZ_CP050134.2"/>
</dbReference>
<feature type="domain" description="DUF5979" evidence="2">
    <location>
        <begin position="256"/>
        <end position="338"/>
    </location>
</feature>
<organism evidence="3 4">
    <name type="scientific">Corynebacterium matruchotii</name>
    <dbReference type="NCBI Taxonomy" id="43768"/>
    <lineage>
        <taxon>Bacteria</taxon>
        <taxon>Bacillati</taxon>
        <taxon>Actinomycetota</taxon>
        <taxon>Actinomycetes</taxon>
        <taxon>Mycobacteriales</taxon>
        <taxon>Corynebacteriaceae</taxon>
        <taxon>Corynebacterium</taxon>
    </lineage>
</organism>
<dbReference type="EMBL" id="UARK01000001">
    <property type="protein sequence ID" value="SPW24177.1"/>
    <property type="molecule type" value="Genomic_DNA"/>
</dbReference>
<proteinExistence type="predicted"/>
<feature type="domain" description="DUF5979" evidence="2">
    <location>
        <begin position="345"/>
        <end position="423"/>
    </location>
</feature>
<dbReference type="Proteomes" id="UP000249886">
    <property type="component" value="Unassembled WGS sequence"/>
</dbReference>
<sequence>MTRGLQKTTIAICAALGLYATPVTATAQEISLEPLSSDIITNLLTGGFVVTQKVFVDGKPEASPTPFKVRYTCKAITGEQTGELTVTTETPARVDNIPLGTECELFEQDGDREGYTKTVGFDKQKFFVTDKNQVITATNTYAREQGVFKITSKIVGAETGRKFRVDYSCIDPKVSNGQGPVTSFLEVDGEATSPPLSLGSICTLTVPNQQLPGYALDKIDIEPKPEVVIGREPIDVTLTNNYVRSTGSISIAQKLQVDGKPANPDASIKVGYTCGGLTGEAELKNGNPARIENIPTGTQCEFTDLGGDRAGYIKNSQFDKQKVTVTTKEQAITLTENYNRDAGSLTISKRVTGNAVALAPKTFKFDYQCAAQRGTVEVRAGETVTIPTPAVPGLTCTVTEQDAQVPAATMATTYFVNGQPAGTQVPTNAKFLSSSDYTARVGKFTVSKKITADIPTGRSDFPFTYTCQPAYDGAFAPVDQALTITGTSAESIDLPLGTTCTVTEQDAPVAGYTWNAPASQSVTVGGSVLFENVYKRQTAQFGIANTVRVWEPLRNGTINFTYECVDPAHTKITGTLAVSGNGQQAIAPEKLPVGTLCTVYENAQDAQRTGFRHYAPEAFTFTVGEKDVNKVIGFNQTSTYVPVVPFMVPVVRLLAAPIMRLFDA</sequence>
<dbReference type="AlphaFoldDB" id="A0A6H9XMP3"/>
<feature type="domain" description="DUF5979" evidence="2">
    <location>
        <begin position="444"/>
        <end position="547"/>
    </location>
</feature>
<feature type="signal peptide" evidence="1">
    <location>
        <begin position="1"/>
        <end position="27"/>
    </location>
</feature>
<feature type="chain" id="PRO_5043215340" evidence="1">
    <location>
        <begin position="28"/>
        <end position="664"/>
    </location>
</feature>
<dbReference type="InterPro" id="IPR046022">
    <property type="entry name" value="DUF5979"/>
</dbReference>
<comment type="caution">
    <text evidence="3">The sequence shown here is derived from an EMBL/GenBank/DDBJ whole genome shotgun (WGS) entry which is preliminary data.</text>
</comment>
<feature type="domain" description="DUF5979" evidence="2">
    <location>
        <begin position="48"/>
        <end position="142"/>
    </location>
</feature>
<feature type="domain" description="DUF5979" evidence="2">
    <location>
        <begin position="554"/>
        <end position="631"/>
    </location>
</feature>
<keyword evidence="1" id="KW-0732">Signal</keyword>
<evidence type="ECO:0000313" key="3">
    <source>
        <dbReference type="EMBL" id="SPW24177.1"/>
    </source>
</evidence>